<evidence type="ECO:0000313" key="7">
    <source>
        <dbReference type="EMBL" id="MDQ0345249.1"/>
    </source>
</evidence>
<dbReference type="Gene3D" id="3.40.190.10">
    <property type="entry name" value="Periplasmic binding protein-like II"/>
    <property type="match status" value="2"/>
</dbReference>
<evidence type="ECO:0000256" key="3">
    <source>
        <dbReference type="ARBA" id="ARBA00023136"/>
    </source>
</evidence>
<dbReference type="PANTHER" id="PTHR43649:SF33">
    <property type="entry name" value="POLYGALACTURONAN_RHAMNOGALACTURONAN-BINDING PROTEIN YTCQ"/>
    <property type="match status" value="1"/>
</dbReference>
<dbReference type="SUPFAM" id="SSF53850">
    <property type="entry name" value="Periplasmic binding protein-like II"/>
    <property type="match status" value="1"/>
</dbReference>
<feature type="chain" id="PRO_5046824334" evidence="6">
    <location>
        <begin position="21"/>
        <end position="540"/>
    </location>
</feature>
<dbReference type="InterPro" id="IPR006059">
    <property type="entry name" value="SBP"/>
</dbReference>
<reference evidence="7 8" key="1">
    <citation type="submission" date="2023-07" db="EMBL/GenBank/DDBJ databases">
        <title>Genomic Encyclopedia of Type Strains, Phase IV (KMG-IV): sequencing the most valuable type-strain genomes for metagenomic binning, comparative biology and taxonomic classification.</title>
        <authorList>
            <person name="Goeker M."/>
        </authorList>
    </citation>
    <scope>NUCLEOTIDE SEQUENCE [LARGE SCALE GENOMIC DNA]</scope>
    <source>
        <strain evidence="7 8">DSM 27848</strain>
    </source>
</reference>
<dbReference type="RefSeq" id="WP_244682101.1">
    <property type="nucleotide sequence ID" value="NZ_JALIRM010000009.1"/>
</dbReference>
<keyword evidence="4" id="KW-0564">Palmitate</keyword>
<keyword evidence="5" id="KW-0449">Lipoprotein</keyword>
<evidence type="ECO:0000256" key="2">
    <source>
        <dbReference type="ARBA" id="ARBA00022729"/>
    </source>
</evidence>
<proteinExistence type="predicted"/>
<evidence type="ECO:0000256" key="6">
    <source>
        <dbReference type="SAM" id="SignalP"/>
    </source>
</evidence>
<keyword evidence="3" id="KW-0472">Membrane</keyword>
<dbReference type="Proteomes" id="UP001232343">
    <property type="component" value="Unassembled WGS sequence"/>
</dbReference>
<evidence type="ECO:0000313" key="8">
    <source>
        <dbReference type="Proteomes" id="UP001232343"/>
    </source>
</evidence>
<keyword evidence="2 6" id="KW-0732">Signal</keyword>
<dbReference type="PROSITE" id="PS51257">
    <property type="entry name" value="PROKAR_LIPOPROTEIN"/>
    <property type="match status" value="1"/>
</dbReference>
<name>A0ABU0DA04_9BACI</name>
<feature type="signal peptide" evidence="6">
    <location>
        <begin position="1"/>
        <end position="20"/>
    </location>
</feature>
<protein>
    <submittedName>
        <fullName evidence="7">Aldouronate transport system substrate-binding protein</fullName>
    </submittedName>
</protein>
<dbReference type="EMBL" id="JAUSUO010000014">
    <property type="protein sequence ID" value="MDQ0345249.1"/>
    <property type="molecule type" value="Genomic_DNA"/>
</dbReference>
<keyword evidence="1" id="KW-1003">Cell membrane</keyword>
<comment type="caution">
    <text evidence="7">The sequence shown here is derived from an EMBL/GenBank/DDBJ whole genome shotgun (WGS) entry which is preliminary data.</text>
</comment>
<evidence type="ECO:0000256" key="4">
    <source>
        <dbReference type="ARBA" id="ARBA00023139"/>
    </source>
</evidence>
<dbReference type="PANTHER" id="PTHR43649">
    <property type="entry name" value="ARABINOSE-BINDING PROTEIN-RELATED"/>
    <property type="match status" value="1"/>
</dbReference>
<evidence type="ECO:0000256" key="5">
    <source>
        <dbReference type="ARBA" id="ARBA00023288"/>
    </source>
</evidence>
<dbReference type="Pfam" id="PF01547">
    <property type="entry name" value="SBP_bac_1"/>
    <property type="match status" value="1"/>
</dbReference>
<keyword evidence="8" id="KW-1185">Reference proteome</keyword>
<organism evidence="7 8">
    <name type="scientific">Lederbergia wuyishanensis</name>
    <dbReference type="NCBI Taxonomy" id="1347903"/>
    <lineage>
        <taxon>Bacteria</taxon>
        <taxon>Bacillati</taxon>
        <taxon>Bacillota</taxon>
        <taxon>Bacilli</taxon>
        <taxon>Bacillales</taxon>
        <taxon>Bacillaceae</taxon>
        <taxon>Lederbergia</taxon>
    </lineage>
</organism>
<dbReference type="InterPro" id="IPR050490">
    <property type="entry name" value="Bact_solute-bd_prot1"/>
</dbReference>
<gene>
    <name evidence="7" type="ORF">J2S14_004096</name>
</gene>
<accession>A0ABU0DA04</accession>
<evidence type="ECO:0000256" key="1">
    <source>
        <dbReference type="ARBA" id="ARBA00022475"/>
    </source>
</evidence>
<sequence length="540" mass="60892">MKKGRNSLFLIIMAFMLMLAACSGEKSSGPETPEIGEKELENLNTTGMPIVKNQVTLKFMAGKSALSADNYNETLLWKTYEEMTNIHIDWELVPFDGRDEKRNLTLSTSTLPDVFYTMAMPNEDLLKYGQQGIFIKMNDLIEEYMPNLTALLEQYPEVKKGITFPDGNIYSIPTIYDPEFKSVLLTKAWIRKDWLEKLGKEMPKTIGDFYEYLKAVKETDLNGNGKNDEIPYGATAISGLTGVLKGAFGVGNKGAKHAYLDEDPDTRDIRFYPISEGYKEMLVFINKLYSEGLIQENIYTIDANQSYSMGAEGLYGSTVISSPETIYGKVGENFTGMGPLEGPAGNDYYASTSPLAHMGGFIVTNANKNIPATLRWMDYFYSEDGAKLFFLGIENETFEVDENGDFQYLDKIKNSPEGLTMEQELSKYITWLGGGYPGIVREATFKGAESLPATVEAAEKLEPNLLDEIWPSFTYTVEENKKLSSLQADIHKYVDEMQDKFITGTEPFSKWDAYVEQVKKMGLEEYMSIQNEALKRYKNN</sequence>